<organism evidence="1 2">
    <name type="scientific">Passalora fulva</name>
    <name type="common">Tomato leaf mold</name>
    <name type="synonym">Cladosporium fulvum</name>
    <dbReference type="NCBI Taxonomy" id="5499"/>
    <lineage>
        <taxon>Eukaryota</taxon>
        <taxon>Fungi</taxon>
        <taxon>Dikarya</taxon>
        <taxon>Ascomycota</taxon>
        <taxon>Pezizomycotina</taxon>
        <taxon>Dothideomycetes</taxon>
        <taxon>Dothideomycetidae</taxon>
        <taxon>Mycosphaerellales</taxon>
        <taxon>Mycosphaerellaceae</taxon>
        <taxon>Fulvia</taxon>
    </lineage>
</organism>
<dbReference type="GeneID" id="71988746"/>
<evidence type="ECO:0000313" key="2">
    <source>
        <dbReference type="Proteomes" id="UP000756132"/>
    </source>
</evidence>
<reference evidence="1" key="1">
    <citation type="submission" date="2021-12" db="EMBL/GenBank/DDBJ databases">
        <authorList>
            <person name="Zaccaron A."/>
            <person name="Stergiopoulos I."/>
        </authorList>
    </citation>
    <scope>NUCLEOTIDE SEQUENCE</scope>
    <source>
        <strain evidence="1">Race5_Kim</strain>
    </source>
</reference>
<gene>
    <name evidence="1" type="ORF">CLAFUR5_08868</name>
</gene>
<dbReference type="Proteomes" id="UP000756132">
    <property type="component" value="Chromosome 9"/>
</dbReference>
<evidence type="ECO:0000313" key="1">
    <source>
        <dbReference type="EMBL" id="UJO21825.1"/>
    </source>
</evidence>
<dbReference type="PANTHER" id="PTHR42085">
    <property type="entry name" value="F-BOX DOMAIN-CONTAINING PROTEIN"/>
    <property type="match status" value="1"/>
</dbReference>
<dbReference type="RefSeq" id="XP_047766191.1">
    <property type="nucleotide sequence ID" value="XM_047908016.1"/>
</dbReference>
<dbReference type="EMBL" id="CP090171">
    <property type="protein sequence ID" value="UJO21825.1"/>
    <property type="molecule type" value="Genomic_DNA"/>
</dbReference>
<keyword evidence="2" id="KW-1185">Reference proteome</keyword>
<sequence length="183" mass="20634">MTTSTTPTTQKPCALPELPAELRNRIHRYTLCQEGILRITKGNFQHPSLLRTCQQIRNEASGIFYQESEISFRLHDFNPDVALSFNKHRPSHWGPARVDFGKNPTSWTNFLSLMRAVFEDEVVAMGTIDDDKTIQGTRKTAWNVAAAAAHMISKLEDAGGSWNDAVEVLGHYKVATEPLIHWT</sequence>
<accession>A0A9Q8PG21</accession>
<dbReference type="KEGG" id="ffu:CLAFUR5_08868"/>
<name>A0A9Q8PG21_PASFU</name>
<proteinExistence type="predicted"/>
<protein>
    <submittedName>
        <fullName evidence="1">Uncharacterized protein</fullName>
    </submittedName>
</protein>
<dbReference type="InterPro" id="IPR038883">
    <property type="entry name" value="AN11006-like"/>
</dbReference>
<reference evidence="1" key="2">
    <citation type="journal article" date="2022" name="Microb. Genom.">
        <title>A chromosome-scale genome assembly of the tomato pathogen Cladosporium fulvum reveals a compartmentalized genome architecture and the presence of a dispensable chromosome.</title>
        <authorList>
            <person name="Zaccaron A.Z."/>
            <person name="Chen L.H."/>
            <person name="Samaras A."/>
            <person name="Stergiopoulos I."/>
        </authorList>
    </citation>
    <scope>NUCLEOTIDE SEQUENCE</scope>
    <source>
        <strain evidence="1">Race5_Kim</strain>
    </source>
</reference>
<dbReference type="AlphaFoldDB" id="A0A9Q8PG21"/>
<dbReference type="OrthoDB" id="62952at2759"/>
<dbReference type="PANTHER" id="PTHR42085:SF2">
    <property type="entry name" value="F-BOX DOMAIN-CONTAINING PROTEIN"/>
    <property type="match status" value="1"/>
</dbReference>